<reference evidence="2 3" key="1">
    <citation type="submission" date="2024-02" db="EMBL/GenBank/DDBJ databases">
        <title>A draft genome for the cacao thread blight pathogen Marasmius crinis-equi.</title>
        <authorList>
            <person name="Cohen S.P."/>
            <person name="Baruah I.K."/>
            <person name="Amoako-Attah I."/>
            <person name="Bukari Y."/>
            <person name="Meinhardt L.W."/>
            <person name="Bailey B.A."/>
        </authorList>
    </citation>
    <scope>NUCLEOTIDE SEQUENCE [LARGE SCALE GENOMIC DNA]</scope>
    <source>
        <strain evidence="2 3">GH-76</strain>
    </source>
</reference>
<gene>
    <name evidence="2" type="ORF">V5O48_001798</name>
</gene>
<dbReference type="EMBL" id="JBAHYK010000036">
    <property type="protein sequence ID" value="KAL0580205.1"/>
    <property type="molecule type" value="Genomic_DNA"/>
</dbReference>
<proteinExistence type="predicted"/>
<comment type="caution">
    <text evidence="2">The sequence shown here is derived from an EMBL/GenBank/DDBJ whole genome shotgun (WGS) entry which is preliminary data.</text>
</comment>
<evidence type="ECO:0000313" key="2">
    <source>
        <dbReference type="EMBL" id="KAL0580205.1"/>
    </source>
</evidence>
<evidence type="ECO:0000256" key="1">
    <source>
        <dbReference type="SAM" id="MobiDB-lite"/>
    </source>
</evidence>
<accession>A0ABR3FXF9</accession>
<evidence type="ECO:0000313" key="3">
    <source>
        <dbReference type="Proteomes" id="UP001465976"/>
    </source>
</evidence>
<organism evidence="2 3">
    <name type="scientific">Marasmius crinis-equi</name>
    <dbReference type="NCBI Taxonomy" id="585013"/>
    <lineage>
        <taxon>Eukaryota</taxon>
        <taxon>Fungi</taxon>
        <taxon>Dikarya</taxon>
        <taxon>Basidiomycota</taxon>
        <taxon>Agaricomycotina</taxon>
        <taxon>Agaricomycetes</taxon>
        <taxon>Agaricomycetidae</taxon>
        <taxon>Agaricales</taxon>
        <taxon>Marasmiineae</taxon>
        <taxon>Marasmiaceae</taxon>
        <taxon>Marasmius</taxon>
    </lineage>
</organism>
<dbReference type="Proteomes" id="UP001465976">
    <property type="component" value="Unassembled WGS sequence"/>
</dbReference>
<sequence length="107" mass="12075">MFYLSVGCQNKIKPEGQEQPAPSVFAAKSTTWFELFFVPVIPFDKKHIWLCGICQWRSPSGPGQWEPPLAYGGGFHTSQGYFSPNQPNNFQSGYQPGYMSPQNPQQK</sequence>
<name>A0ABR3FXF9_9AGAR</name>
<protein>
    <submittedName>
        <fullName evidence="2">Uncharacterized protein</fullName>
    </submittedName>
</protein>
<feature type="region of interest" description="Disordered" evidence="1">
    <location>
        <begin position="76"/>
        <end position="107"/>
    </location>
</feature>
<keyword evidence="3" id="KW-1185">Reference proteome</keyword>